<dbReference type="RefSeq" id="WP_075130817.1">
    <property type="nucleotide sequence ID" value="NZ_MSIF01000001.1"/>
</dbReference>
<keyword evidence="1" id="KW-0732">Signal</keyword>
<dbReference type="OrthoDB" id="2016477at2"/>
<evidence type="ECO:0000256" key="1">
    <source>
        <dbReference type="SAM" id="SignalP"/>
    </source>
</evidence>
<accession>A0A7Z1AZU2</accession>
<protein>
    <submittedName>
        <fullName evidence="2">Uncharacterized protein</fullName>
    </submittedName>
</protein>
<evidence type="ECO:0000313" key="2">
    <source>
        <dbReference type="EMBL" id="OLF13869.1"/>
    </source>
</evidence>
<dbReference type="AlphaFoldDB" id="A0A7Z1AZU2"/>
<keyword evidence="3" id="KW-1185">Reference proteome</keyword>
<comment type="caution">
    <text evidence="2">The sequence shown here is derived from an EMBL/GenBank/DDBJ whole genome shotgun (WGS) entry which is preliminary data.</text>
</comment>
<proteinExistence type="predicted"/>
<name>A0A7Z1AZU2_9PSEU</name>
<dbReference type="EMBL" id="MSIF01000001">
    <property type="protein sequence ID" value="OLF13869.1"/>
    <property type="molecule type" value="Genomic_DNA"/>
</dbReference>
<feature type="signal peptide" evidence="1">
    <location>
        <begin position="1"/>
        <end position="23"/>
    </location>
</feature>
<dbReference type="Proteomes" id="UP000185696">
    <property type="component" value="Unassembled WGS sequence"/>
</dbReference>
<gene>
    <name evidence="2" type="ORF">BLA60_01395</name>
</gene>
<evidence type="ECO:0000313" key="3">
    <source>
        <dbReference type="Proteomes" id="UP000185696"/>
    </source>
</evidence>
<sequence>MWRRLLVVLSLLALVAPLAPATAQTLSYGVFRLVKHTPADTGAPEIILPDGYTTVAGSTYQVPSRAEFYSFIQGPSNPAVRVTVRWPGVPIRAVVSGKTRLPLTTEPDGAVSFTVRVTGATTNSLQATLQVWTFLSEDMATGLHWRIEHNDPDRVAGVWHTVPWPANQTRTYLNLLLACEAVLRDSGLIEQARRRGHFFSLMGFETNNTLHSDNPPHWHLAYYPGPDYSAPRAHVPHFWMDRQGRTYYNGMDVKGEGRGKFYAGDPAPIEDAQGNLVVTLTIRDDGGLDIQAPHGPRYEITSPDGRFPDKVHVWKDGRPWRWFGGTDDVRAGLMTTRVGGLTTPGFKRTTVYWYDELTGTVESVGGAAQPSETNAWTGR</sequence>
<feature type="chain" id="PRO_5031065458" evidence="1">
    <location>
        <begin position="24"/>
        <end position="379"/>
    </location>
</feature>
<organism evidence="2 3">
    <name type="scientific">Actinophytocola xinjiangensis</name>
    <dbReference type="NCBI Taxonomy" id="485602"/>
    <lineage>
        <taxon>Bacteria</taxon>
        <taxon>Bacillati</taxon>
        <taxon>Actinomycetota</taxon>
        <taxon>Actinomycetes</taxon>
        <taxon>Pseudonocardiales</taxon>
        <taxon>Pseudonocardiaceae</taxon>
    </lineage>
</organism>
<reference evidence="2 3" key="1">
    <citation type="submission" date="2016-12" db="EMBL/GenBank/DDBJ databases">
        <title>The draft genome sequence of Actinophytocola xinjiangensis.</title>
        <authorList>
            <person name="Wang W."/>
            <person name="Yuan L."/>
        </authorList>
    </citation>
    <scope>NUCLEOTIDE SEQUENCE [LARGE SCALE GENOMIC DNA]</scope>
    <source>
        <strain evidence="2 3">CGMCC 4.4663</strain>
    </source>
</reference>